<keyword evidence="2" id="KW-0812">Transmembrane</keyword>
<evidence type="ECO:0000313" key="4">
    <source>
        <dbReference type="Proteomes" id="UP000661894"/>
    </source>
</evidence>
<name>A0ABR8Z0I9_9MICO</name>
<comment type="caution">
    <text evidence="3">The sequence shown here is derived from an EMBL/GenBank/DDBJ whole genome shotgun (WGS) entry which is preliminary data.</text>
</comment>
<evidence type="ECO:0000256" key="2">
    <source>
        <dbReference type="SAM" id="Phobius"/>
    </source>
</evidence>
<keyword evidence="2" id="KW-1133">Transmembrane helix</keyword>
<dbReference type="EMBL" id="JACSPO010000001">
    <property type="protein sequence ID" value="MBD8061821.1"/>
    <property type="molecule type" value="Genomic_DNA"/>
</dbReference>
<feature type="transmembrane region" description="Helical" evidence="2">
    <location>
        <begin position="78"/>
        <end position="103"/>
    </location>
</feature>
<organism evidence="3 4">
    <name type="scientific">Oceanitalea stevensii</name>
    <dbReference type="NCBI Taxonomy" id="2763072"/>
    <lineage>
        <taxon>Bacteria</taxon>
        <taxon>Bacillati</taxon>
        <taxon>Actinomycetota</taxon>
        <taxon>Actinomycetes</taxon>
        <taxon>Micrococcales</taxon>
        <taxon>Bogoriellaceae</taxon>
        <taxon>Georgenia</taxon>
    </lineage>
</organism>
<evidence type="ECO:0000313" key="3">
    <source>
        <dbReference type="EMBL" id="MBD8061821.1"/>
    </source>
</evidence>
<evidence type="ECO:0000256" key="1">
    <source>
        <dbReference type="SAM" id="MobiDB-lite"/>
    </source>
</evidence>
<dbReference type="InterPro" id="IPR009937">
    <property type="entry name" value="Phage_holin_3_6"/>
</dbReference>
<gene>
    <name evidence="3" type="ORF">H9624_05745</name>
</gene>
<protein>
    <submittedName>
        <fullName evidence="3">Phage holin family protein</fullName>
    </submittedName>
</protein>
<feature type="region of interest" description="Disordered" evidence="1">
    <location>
        <begin position="1"/>
        <end position="40"/>
    </location>
</feature>
<dbReference type="Pfam" id="PF07332">
    <property type="entry name" value="Phage_holin_3_6"/>
    <property type="match status" value="1"/>
</dbReference>
<reference evidence="3 4" key="1">
    <citation type="submission" date="2020-08" db="EMBL/GenBank/DDBJ databases">
        <title>A Genomic Blueprint of the Chicken Gut Microbiome.</title>
        <authorList>
            <person name="Gilroy R."/>
            <person name="Ravi A."/>
            <person name="Getino M."/>
            <person name="Pursley I."/>
            <person name="Horton D.L."/>
            <person name="Alikhan N.-F."/>
            <person name="Baker D."/>
            <person name="Gharbi K."/>
            <person name="Hall N."/>
            <person name="Watson M."/>
            <person name="Adriaenssens E.M."/>
            <person name="Foster-Nyarko E."/>
            <person name="Jarju S."/>
            <person name="Secka A."/>
            <person name="Antonio M."/>
            <person name="Oren A."/>
            <person name="Chaudhuri R."/>
            <person name="La Ragione R.M."/>
            <person name="Hildebrand F."/>
            <person name="Pallen M.J."/>
        </authorList>
    </citation>
    <scope>NUCLEOTIDE SEQUENCE [LARGE SCALE GENOMIC DNA]</scope>
    <source>
        <strain evidence="3 4">Sa1BUA1</strain>
    </source>
</reference>
<proteinExistence type="predicted"/>
<dbReference type="Proteomes" id="UP000661894">
    <property type="component" value="Unassembled WGS sequence"/>
</dbReference>
<feature type="compositionally biased region" description="Basic and acidic residues" evidence="1">
    <location>
        <begin position="1"/>
        <end position="13"/>
    </location>
</feature>
<feature type="transmembrane region" description="Helical" evidence="2">
    <location>
        <begin position="109"/>
        <end position="130"/>
    </location>
</feature>
<keyword evidence="4" id="KW-1185">Reference proteome</keyword>
<sequence length="163" mass="16907">MGQQRRLHDDGASARRRGRRVSTAAPQHLGTGQQPPGRPSIGELVARISDQFSRILRGELELIQVKAAAKAKKVGAGAAMFAVAGLLGFFALALLITTAVLGLAEALPAWLSALIVAVVLLVIAGIIALVGKKMLQSGEAPSAEETKANLKADLDAVKKGLNS</sequence>
<accession>A0ABR8Z0I9</accession>
<keyword evidence="2" id="KW-0472">Membrane</keyword>